<dbReference type="PANTHER" id="PTHR43038">
    <property type="entry name" value="ATP-BINDING CASSETTE, SUB-FAMILY H, MEMBER 1"/>
    <property type="match status" value="1"/>
</dbReference>
<keyword evidence="1" id="KW-0547">Nucleotide-binding</keyword>
<dbReference type="GO" id="GO:0005524">
    <property type="term" value="F:ATP binding"/>
    <property type="evidence" value="ECO:0007669"/>
    <property type="project" value="UniProtKB-KW"/>
</dbReference>
<sequence length="497" mass="55327">MNAIEVSHITKSYDDVQALDDVSFSVKQGEVFGLIGPDGAGKTSLFRIMASLLLADAGTVSVEGYDVVSQYKEIRQRVGYMPGKFSLYQDLTVEENLQFFADLFGTTIAAGYDGIKAIYSQIEPFKNRKAGALSGGMKQKLALSCALVHQPSVLFLDEPTTGVDPVSRKELWQMLGMLKERNITIVAATPYLDEIRCCERVAFLDNGRVRAIDGPDEILTQFADIFNPEGLKHEDKSVQVQQGMTEEGPEEKAEDVIQVEHLVKAFGSFHAVDDISFSVHRGEIFGFLGANGAGKTTAMHMLTGLNKPTSGKGKVAGFDIRKHSEQIKKHIGYMSQRFSLYEDMTVAQNIKLFGGIYGMSKQAIATKMDDMLKQLHFEEHRDSLVKSLPLGWKQKLAFSVSIFHEPEVVFLDEPTGGVDPATRRQFWELIYAASARGITVFVTTHYMDEAEYCDRISIMVDGKIRAMGTPDELKRTYRCNDMDEVFTLLASQATREK</sequence>
<organism evidence="4 5">
    <name type="scientific">Hoylesella buccalis DNF00853</name>
    <dbReference type="NCBI Taxonomy" id="1401074"/>
    <lineage>
        <taxon>Bacteria</taxon>
        <taxon>Pseudomonadati</taxon>
        <taxon>Bacteroidota</taxon>
        <taxon>Bacteroidia</taxon>
        <taxon>Bacteroidales</taxon>
        <taxon>Prevotellaceae</taxon>
        <taxon>Hoylesella</taxon>
    </lineage>
</organism>
<dbReference type="OrthoDB" id="9801987at2"/>
<evidence type="ECO:0000313" key="4">
    <source>
        <dbReference type="EMBL" id="KGF34815.1"/>
    </source>
</evidence>
<reference evidence="4 5" key="1">
    <citation type="submission" date="2014-07" db="EMBL/GenBank/DDBJ databases">
        <authorList>
            <person name="McCorrison J."/>
            <person name="Sanka R."/>
            <person name="Torralba M."/>
            <person name="Gillis M."/>
            <person name="Haft D.H."/>
            <person name="Methe B."/>
            <person name="Sutton G."/>
            <person name="Nelson K.E."/>
        </authorList>
    </citation>
    <scope>NUCLEOTIDE SEQUENCE [LARGE SCALE GENOMIC DNA]</scope>
    <source>
        <strain evidence="4 5">DNF00853</strain>
    </source>
</reference>
<dbReference type="Proteomes" id="UP000029556">
    <property type="component" value="Unassembled WGS sequence"/>
</dbReference>
<evidence type="ECO:0000313" key="5">
    <source>
        <dbReference type="Proteomes" id="UP000029556"/>
    </source>
</evidence>
<dbReference type="InterPro" id="IPR027417">
    <property type="entry name" value="P-loop_NTPase"/>
</dbReference>
<dbReference type="InterPro" id="IPR003593">
    <property type="entry name" value="AAA+_ATPase"/>
</dbReference>
<keyword evidence="2 4" id="KW-0067">ATP-binding</keyword>
<dbReference type="Pfam" id="PF00005">
    <property type="entry name" value="ABC_tran"/>
    <property type="match status" value="2"/>
</dbReference>
<dbReference type="InterPro" id="IPR003439">
    <property type="entry name" value="ABC_transporter-like_ATP-bd"/>
</dbReference>
<dbReference type="RefSeq" id="WP_036872768.1">
    <property type="nucleotide sequence ID" value="NZ_JRNN01000064.1"/>
</dbReference>
<evidence type="ECO:0000256" key="2">
    <source>
        <dbReference type="ARBA" id="ARBA00022840"/>
    </source>
</evidence>
<dbReference type="SUPFAM" id="SSF52540">
    <property type="entry name" value="P-loop containing nucleoside triphosphate hydrolases"/>
    <property type="match status" value="2"/>
</dbReference>
<dbReference type="PANTHER" id="PTHR43038:SF3">
    <property type="entry name" value="ABC TRANSPORTER G FAMILY MEMBER 20 ISOFORM X1"/>
    <property type="match status" value="1"/>
</dbReference>
<feature type="domain" description="ABC transporter" evidence="3">
    <location>
        <begin position="257"/>
        <end position="486"/>
    </location>
</feature>
<dbReference type="GO" id="GO:0016887">
    <property type="term" value="F:ATP hydrolysis activity"/>
    <property type="evidence" value="ECO:0007669"/>
    <property type="project" value="InterPro"/>
</dbReference>
<dbReference type="Gene3D" id="3.40.50.300">
    <property type="entry name" value="P-loop containing nucleotide triphosphate hydrolases"/>
    <property type="match status" value="2"/>
</dbReference>
<protein>
    <submittedName>
        <fullName evidence="4">ABC transporter ATP-binding protein</fullName>
    </submittedName>
</protein>
<dbReference type="PROSITE" id="PS50893">
    <property type="entry name" value="ABC_TRANSPORTER_2"/>
    <property type="match status" value="2"/>
</dbReference>
<dbReference type="InterPro" id="IPR017871">
    <property type="entry name" value="ABC_transporter-like_CS"/>
</dbReference>
<name>A0A095ZJB6_9BACT</name>
<comment type="caution">
    <text evidence="4">The sequence shown here is derived from an EMBL/GenBank/DDBJ whole genome shotgun (WGS) entry which is preliminary data.</text>
</comment>
<dbReference type="AlphaFoldDB" id="A0A095ZJB6"/>
<proteinExistence type="predicted"/>
<evidence type="ECO:0000256" key="1">
    <source>
        <dbReference type="ARBA" id="ARBA00022741"/>
    </source>
</evidence>
<accession>A0A095ZJB6</accession>
<evidence type="ECO:0000259" key="3">
    <source>
        <dbReference type="PROSITE" id="PS50893"/>
    </source>
</evidence>
<feature type="domain" description="ABC transporter" evidence="3">
    <location>
        <begin position="4"/>
        <end position="231"/>
    </location>
</feature>
<dbReference type="PROSITE" id="PS00211">
    <property type="entry name" value="ABC_TRANSPORTER_1"/>
    <property type="match status" value="1"/>
</dbReference>
<gene>
    <name evidence="4" type="ORF">HMPREF2137_06530</name>
</gene>
<dbReference type="CDD" id="cd03230">
    <property type="entry name" value="ABC_DR_subfamily_A"/>
    <property type="match status" value="1"/>
</dbReference>
<dbReference type="SMART" id="SM00382">
    <property type="entry name" value="AAA"/>
    <property type="match status" value="2"/>
</dbReference>
<dbReference type="EMBL" id="JRNN01000064">
    <property type="protein sequence ID" value="KGF34815.1"/>
    <property type="molecule type" value="Genomic_DNA"/>
</dbReference>